<dbReference type="RefSeq" id="WP_229354949.1">
    <property type="nucleotide sequence ID" value="NZ_BAABAO010000001.1"/>
</dbReference>
<dbReference type="CDD" id="cd00761">
    <property type="entry name" value="Glyco_tranf_GTA_type"/>
    <property type="match status" value="1"/>
</dbReference>
<dbReference type="InterPro" id="IPR029044">
    <property type="entry name" value="Nucleotide-diphossugar_trans"/>
</dbReference>
<accession>A0ABP7XKM2</accession>
<evidence type="ECO:0000259" key="1">
    <source>
        <dbReference type="Pfam" id="PF00535"/>
    </source>
</evidence>
<comment type="caution">
    <text evidence="2">The sequence shown here is derived from an EMBL/GenBank/DDBJ whole genome shotgun (WGS) entry which is preliminary data.</text>
</comment>
<dbReference type="Gene3D" id="3.90.550.10">
    <property type="entry name" value="Spore Coat Polysaccharide Biosynthesis Protein SpsA, Chain A"/>
    <property type="match status" value="1"/>
</dbReference>
<dbReference type="EMBL" id="BAABAO010000001">
    <property type="protein sequence ID" value="GAA4120578.1"/>
    <property type="molecule type" value="Genomic_DNA"/>
</dbReference>
<organism evidence="2 3">
    <name type="scientific">Flavobacterium chungbukense</name>
    <dbReference type="NCBI Taxonomy" id="877464"/>
    <lineage>
        <taxon>Bacteria</taxon>
        <taxon>Pseudomonadati</taxon>
        <taxon>Bacteroidota</taxon>
        <taxon>Flavobacteriia</taxon>
        <taxon>Flavobacteriales</taxon>
        <taxon>Flavobacteriaceae</taxon>
        <taxon>Flavobacterium</taxon>
    </lineage>
</organism>
<gene>
    <name evidence="2" type="ORF">GCM10022250_01250</name>
</gene>
<reference evidence="3" key="1">
    <citation type="journal article" date="2019" name="Int. J. Syst. Evol. Microbiol.">
        <title>The Global Catalogue of Microorganisms (GCM) 10K type strain sequencing project: providing services to taxonomists for standard genome sequencing and annotation.</title>
        <authorList>
            <consortium name="The Broad Institute Genomics Platform"/>
            <consortium name="The Broad Institute Genome Sequencing Center for Infectious Disease"/>
            <person name="Wu L."/>
            <person name="Ma J."/>
        </authorList>
    </citation>
    <scope>NUCLEOTIDE SEQUENCE [LARGE SCALE GENOMIC DNA]</scope>
    <source>
        <strain evidence="3">JCM 17386</strain>
    </source>
</reference>
<evidence type="ECO:0000313" key="3">
    <source>
        <dbReference type="Proteomes" id="UP001501333"/>
    </source>
</evidence>
<dbReference type="Pfam" id="PF00535">
    <property type="entry name" value="Glycos_transf_2"/>
    <property type="match status" value="1"/>
</dbReference>
<dbReference type="PANTHER" id="PTHR22916:SF3">
    <property type="entry name" value="UDP-GLCNAC:BETAGAL BETA-1,3-N-ACETYLGLUCOSAMINYLTRANSFERASE-LIKE PROTEIN 1"/>
    <property type="match status" value="1"/>
</dbReference>
<feature type="domain" description="Glycosyltransferase 2-like" evidence="1">
    <location>
        <begin position="4"/>
        <end position="140"/>
    </location>
</feature>
<dbReference type="Proteomes" id="UP001501333">
    <property type="component" value="Unassembled WGS sequence"/>
</dbReference>
<dbReference type="SUPFAM" id="SSF53448">
    <property type="entry name" value="Nucleotide-diphospho-sugar transferases"/>
    <property type="match status" value="1"/>
</dbReference>
<dbReference type="InterPro" id="IPR001173">
    <property type="entry name" value="Glyco_trans_2-like"/>
</dbReference>
<protein>
    <submittedName>
        <fullName evidence="2">Glycosyltransferase family 2 protein</fullName>
    </submittedName>
</protein>
<keyword evidence="3" id="KW-1185">Reference proteome</keyword>
<sequence length="291" mass="34057">MLLTIFTPTYNRAYTLQNLYKSLLNQTCNDFEWLIIDDGSIDDTKQLVDVFIHERKLNINYIKTLNRGKHIAINKGVEEAKGELFFIVDSDDELPQNSVCDILLKYKKIQEDKNIAGVIGRRGYKNNTIIGNKGDYNELITNAIGFRYLYKISGDMAEVVKTEVLKNYKFPSFENEKFCPESLVWNRIALNYDFLWFNEVVYNCEYLEDGLTSNSVKIRMNSPNSSMLYYSELAKYKIPFKEKSKAVTNYWRFSFNTDFSIAEKFKNVSFLLSLFCMPLGYLMYKKDKSKI</sequence>
<proteinExistence type="predicted"/>
<name>A0ABP7XKM2_9FLAO</name>
<dbReference type="PANTHER" id="PTHR22916">
    <property type="entry name" value="GLYCOSYLTRANSFERASE"/>
    <property type="match status" value="1"/>
</dbReference>
<evidence type="ECO:0000313" key="2">
    <source>
        <dbReference type="EMBL" id="GAA4120578.1"/>
    </source>
</evidence>